<dbReference type="EMBL" id="UFQT01000368">
    <property type="protein sequence ID" value="SSX23598.1"/>
    <property type="molecule type" value="Genomic_DNA"/>
</dbReference>
<evidence type="ECO:0000313" key="1">
    <source>
        <dbReference type="EMBL" id="SSX23598.1"/>
    </source>
</evidence>
<gene>
    <name evidence="1" type="primary">CSON009316</name>
</gene>
<proteinExistence type="predicted"/>
<protein>
    <submittedName>
        <fullName evidence="1">CSON009316 protein</fullName>
    </submittedName>
</protein>
<dbReference type="VEuPathDB" id="VectorBase:CSON009316"/>
<sequence>MIHLTKINLTYISFQNIVQILARNKPLLQFRMQWHQLSNKMIQILPNDKRCDRISVKGSATPKITINLAYKADNAVDSASFPFRRFLRRASKAAGSDNLRSKE</sequence>
<name>A0A336MC19_CULSO</name>
<accession>A0A336MC19</accession>
<organism evidence="1">
    <name type="scientific">Culicoides sonorensis</name>
    <name type="common">Biting midge</name>
    <dbReference type="NCBI Taxonomy" id="179676"/>
    <lineage>
        <taxon>Eukaryota</taxon>
        <taxon>Metazoa</taxon>
        <taxon>Ecdysozoa</taxon>
        <taxon>Arthropoda</taxon>
        <taxon>Hexapoda</taxon>
        <taxon>Insecta</taxon>
        <taxon>Pterygota</taxon>
        <taxon>Neoptera</taxon>
        <taxon>Endopterygota</taxon>
        <taxon>Diptera</taxon>
        <taxon>Nematocera</taxon>
        <taxon>Chironomoidea</taxon>
        <taxon>Ceratopogonidae</taxon>
        <taxon>Ceratopogoninae</taxon>
        <taxon>Culicoides</taxon>
        <taxon>Monoculicoides</taxon>
    </lineage>
</organism>
<dbReference type="AlphaFoldDB" id="A0A336MC19"/>
<reference evidence="1" key="1">
    <citation type="submission" date="2018-07" db="EMBL/GenBank/DDBJ databases">
        <authorList>
            <person name="Quirk P.G."/>
            <person name="Krulwich T.A."/>
        </authorList>
    </citation>
    <scope>NUCLEOTIDE SEQUENCE</scope>
</reference>